<dbReference type="FunFam" id="3.40.50.300:FF:000032">
    <property type="entry name" value="Export ABC transporter ATP-binding protein"/>
    <property type="match status" value="1"/>
</dbReference>
<evidence type="ECO:0000256" key="2">
    <source>
        <dbReference type="ARBA" id="ARBA00022741"/>
    </source>
</evidence>
<dbReference type="RefSeq" id="WP_203904038.1">
    <property type="nucleotide sequence ID" value="NZ_BOPF01000037.1"/>
</dbReference>
<sequence length="265" mass="28395">MKDTGDITDAVRLTAVRKVYGRRDNQVVALDGVTTRFGRGTFTAIMGPSGSGKSTLLQCAAGLDQPTSGSVLIEEHELSEMNETELTKLRRDRIGFVFQAFNLLPVLTVRQNVTLPLRLAGRKPAPGRVSTVLDQVGLAQRSNHRPAELSGGQQQRVAIARALVSEPAVIFADEPTGALDTRTARDILALLRHASQAAGQTIVMVTHDPVAASFADRVLFLADGRLAGELDSPTPQSVADRMTHLGAFADEDPLPRLATSRGGQR</sequence>
<dbReference type="AlphaFoldDB" id="A0A8J3YVM0"/>
<keyword evidence="1" id="KW-0813">Transport</keyword>
<name>A0A8J3YVM0_9ACTN</name>
<dbReference type="SUPFAM" id="SSF52540">
    <property type="entry name" value="P-loop containing nucleoside triphosphate hydrolases"/>
    <property type="match status" value="1"/>
</dbReference>
<dbReference type="PANTHER" id="PTHR24220:SF685">
    <property type="entry name" value="ABC TRANSPORTER RELATED"/>
    <property type="match status" value="1"/>
</dbReference>
<evidence type="ECO:0000256" key="3">
    <source>
        <dbReference type="ARBA" id="ARBA00022840"/>
    </source>
</evidence>
<dbReference type="EMBL" id="BOPF01000037">
    <property type="protein sequence ID" value="GIJ50616.1"/>
    <property type="molecule type" value="Genomic_DNA"/>
</dbReference>
<keyword evidence="3" id="KW-0067">ATP-binding</keyword>
<accession>A0A8J3YVM0</accession>
<keyword evidence="6" id="KW-1185">Reference proteome</keyword>
<dbReference type="PROSITE" id="PS00211">
    <property type="entry name" value="ABC_TRANSPORTER_1"/>
    <property type="match status" value="1"/>
</dbReference>
<evidence type="ECO:0000313" key="6">
    <source>
        <dbReference type="Proteomes" id="UP000619260"/>
    </source>
</evidence>
<feature type="domain" description="ABC transporter" evidence="4">
    <location>
        <begin position="11"/>
        <end position="248"/>
    </location>
</feature>
<dbReference type="GO" id="GO:0098796">
    <property type="term" value="C:membrane protein complex"/>
    <property type="evidence" value="ECO:0007669"/>
    <property type="project" value="UniProtKB-ARBA"/>
</dbReference>
<dbReference type="Pfam" id="PF00005">
    <property type="entry name" value="ABC_tran"/>
    <property type="match status" value="1"/>
</dbReference>
<dbReference type="GO" id="GO:0005886">
    <property type="term" value="C:plasma membrane"/>
    <property type="evidence" value="ECO:0007669"/>
    <property type="project" value="TreeGrafter"/>
</dbReference>
<keyword evidence="2" id="KW-0547">Nucleotide-binding</keyword>
<dbReference type="InterPro" id="IPR015854">
    <property type="entry name" value="ABC_transpr_LolD-like"/>
</dbReference>
<evidence type="ECO:0000313" key="5">
    <source>
        <dbReference type="EMBL" id="GIJ50616.1"/>
    </source>
</evidence>
<comment type="caution">
    <text evidence="5">The sequence shown here is derived from an EMBL/GenBank/DDBJ whole genome shotgun (WGS) entry which is preliminary data.</text>
</comment>
<gene>
    <name evidence="5" type="ORF">Val02_75020</name>
</gene>
<organism evidence="5 6">
    <name type="scientific">Virgisporangium aliadipatigenens</name>
    <dbReference type="NCBI Taxonomy" id="741659"/>
    <lineage>
        <taxon>Bacteria</taxon>
        <taxon>Bacillati</taxon>
        <taxon>Actinomycetota</taxon>
        <taxon>Actinomycetes</taxon>
        <taxon>Micromonosporales</taxon>
        <taxon>Micromonosporaceae</taxon>
        <taxon>Virgisporangium</taxon>
    </lineage>
</organism>
<reference evidence="5" key="1">
    <citation type="submission" date="2021-01" db="EMBL/GenBank/DDBJ databases">
        <title>Whole genome shotgun sequence of Virgisporangium aliadipatigenens NBRC 105644.</title>
        <authorList>
            <person name="Komaki H."/>
            <person name="Tamura T."/>
        </authorList>
    </citation>
    <scope>NUCLEOTIDE SEQUENCE</scope>
    <source>
        <strain evidence="5">NBRC 105644</strain>
    </source>
</reference>
<dbReference type="Gene3D" id="3.40.50.300">
    <property type="entry name" value="P-loop containing nucleotide triphosphate hydrolases"/>
    <property type="match status" value="1"/>
</dbReference>
<dbReference type="PROSITE" id="PS50893">
    <property type="entry name" value="ABC_TRANSPORTER_2"/>
    <property type="match status" value="1"/>
</dbReference>
<proteinExistence type="predicted"/>
<dbReference type="GO" id="GO:0016887">
    <property type="term" value="F:ATP hydrolysis activity"/>
    <property type="evidence" value="ECO:0007669"/>
    <property type="project" value="InterPro"/>
</dbReference>
<evidence type="ECO:0000259" key="4">
    <source>
        <dbReference type="PROSITE" id="PS50893"/>
    </source>
</evidence>
<dbReference type="InterPro" id="IPR027417">
    <property type="entry name" value="P-loop_NTPase"/>
</dbReference>
<evidence type="ECO:0000256" key="1">
    <source>
        <dbReference type="ARBA" id="ARBA00022448"/>
    </source>
</evidence>
<dbReference type="Proteomes" id="UP000619260">
    <property type="component" value="Unassembled WGS sequence"/>
</dbReference>
<dbReference type="InterPro" id="IPR017871">
    <property type="entry name" value="ABC_transporter-like_CS"/>
</dbReference>
<dbReference type="GO" id="GO:0005524">
    <property type="term" value="F:ATP binding"/>
    <property type="evidence" value="ECO:0007669"/>
    <property type="project" value="UniProtKB-KW"/>
</dbReference>
<dbReference type="GO" id="GO:0022857">
    <property type="term" value="F:transmembrane transporter activity"/>
    <property type="evidence" value="ECO:0007669"/>
    <property type="project" value="TreeGrafter"/>
</dbReference>
<dbReference type="InterPro" id="IPR003439">
    <property type="entry name" value="ABC_transporter-like_ATP-bd"/>
</dbReference>
<dbReference type="InterPro" id="IPR017911">
    <property type="entry name" value="MacB-like_ATP-bd"/>
</dbReference>
<dbReference type="CDD" id="cd03255">
    <property type="entry name" value="ABC_MJ0796_LolCDE_FtsE"/>
    <property type="match status" value="1"/>
</dbReference>
<dbReference type="PANTHER" id="PTHR24220">
    <property type="entry name" value="IMPORT ATP-BINDING PROTEIN"/>
    <property type="match status" value="1"/>
</dbReference>
<dbReference type="InterPro" id="IPR003593">
    <property type="entry name" value="AAA+_ATPase"/>
</dbReference>
<protein>
    <submittedName>
        <fullName evidence="5">ABC transporter</fullName>
    </submittedName>
</protein>
<dbReference type="SMART" id="SM00382">
    <property type="entry name" value="AAA"/>
    <property type="match status" value="1"/>
</dbReference>